<gene>
    <name evidence="1" type="ORF">C3743_38340</name>
</gene>
<comment type="caution">
    <text evidence="1">The sequence shown here is derived from an EMBL/GenBank/DDBJ whole genome shotgun (WGS) entry which is preliminary data.</text>
</comment>
<dbReference type="EMBL" id="PQVP01000004">
    <property type="protein sequence ID" value="POZ80332.1"/>
    <property type="molecule type" value="Genomic_DNA"/>
</dbReference>
<evidence type="ECO:0000313" key="2">
    <source>
        <dbReference type="Proteomes" id="UP000238655"/>
    </source>
</evidence>
<protein>
    <submittedName>
        <fullName evidence="1">Uncharacterized protein</fullName>
    </submittedName>
</protein>
<dbReference type="Proteomes" id="UP000238655">
    <property type="component" value="Unassembled WGS sequence"/>
</dbReference>
<sequence length="76" mass="8841">MKSAAIFPVILINLQLVDKSIFQYQYEINIWPIISHCVDILLDSRYQRSGRVTVFFITACHEAERSLFINWTCACS</sequence>
<name>A0A2S5DMP8_9BURK</name>
<proteinExistence type="predicted"/>
<reference evidence="1 2" key="1">
    <citation type="submission" date="2018-01" db="EMBL/GenBank/DDBJ databases">
        <title>Successful Treatment of Persistent Burkholderia cepacia Bacteremia with Ceftazidime-Avibactam.</title>
        <authorList>
            <person name="Tamma P."/>
            <person name="Fan Y."/>
            <person name="Bergman Y."/>
            <person name="Sick-Samuels A."/>
            <person name="Hsu A."/>
            <person name="Timp W."/>
            <person name="Simner P."/>
        </authorList>
    </citation>
    <scope>NUCLEOTIDE SEQUENCE [LARGE SCALE GENOMIC DNA]</scope>
    <source>
        <strain evidence="1 2">170816</strain>
    </source>
</reference>
<accession>A0A2S5DMP8</accession>
<dbReference type="AlphaFoldDB" id="A0A2S5DMP8"/>
<evidence type="ECO:0000313" key="1">
    <source>
        <dbReference type="EMBL" id="POZ80332.1"/>
    </source>
</evidence>
<organism evidence="1 2">
    <name type="scientific">Burkholderia contaminans</name>
    <dbReference type="NCBI Taxonomy" id="488447"/>
    <lineage>
        <taxon>Bacteria</taxon>
        <taxon>Pseudomonadati</taxon>
        <taxon>Pseudomonadota</taxon>
        <taxon>Betaproteobacteria</taxon>
        <taxon>Burkholderiales</taxon>
        <taxon>Burkholderiaceae</taxon>
        <taxon>Burkholderia</taxon>
        <taxon>Burkholderia cepacia complex</taxon>
    </lineage>
</organism>